<comment type="similarity">
    <text evidence="1">Belongs to the sulfatase family.</text>
</comment>
<dbReference type="PANTHER" id="PTHR42693:SF53">
    <property type="entry name" value="ENDO-4-O-SULFATASE"/>
    <property type="match status" value="1"/>
</dbReference>
<keyword evidence="6" id="KW-1185">Reference proteome</keyword>
<dbReference type="GO" id="GO:0004065">
    <property type="term" value="F:arylsulfatase activity"/>
    <property type="evidence" value="ECO:0007669"/>
    <property type="project" value="TreeGrafter"/>
</dbReference>
<dbReference type="Proteomes" id="UP000189674">
    <property type="component" value="Chromosome"/>
</dbReference>
<dbReference type="Gene3D" id="3.40.720.10">
    <property type="entry name" value="Alkaline Phosphatase, subunit A"/>
    <property type="match status" value="1"/>
</dbReference>
<organism evidence="5 6">
    <name type="scientific">Anaerohalosphaera lusitana</name>
    <dbReference type="NCBI Taxonomy" id="1936003"/>
    <lineage>
        <taxon>Bacteria</taxon>
        <taxon>Pseudomonadati</taxon>
        <taxon>Planctomycetota</taxon>
        <taxon>Phycisphaerae</taxon>
        <taxon>Sedimentisphaerales</taxon>
        <taxon>Anaerohalosphaeraceae</taxon>
        <taxon>Anaerohalosphaera</taxon>
    </lineage>
</organism>
<dbReference type="Gene3D" id="3.30.1120.10">
    <property type="match status" value="1"/>
</dbReference>
<feature type="domain" description="Sulfatase N-terminal" evidence="4">
    <location>
        <begin position="38"/>
        <end position="380"/>
    </location>
</feature>
<dbReference type="InterPro" id="IPR050738">
    <property type="entry name" value="Sulfatase"/>
</dbReference>
<keyword evidence="2 5" id="KW-0378">Hydrolase</keyword>
<evidence type="ECO:0000313" key="5">
    <source>
        <dbReference type="EMBL" id="AQT67449.1"/>
    </source>
</evidence>
<dbReference type="GO" id="GO:0047753">
    <property type="term" value="F:choline-sulfatase activity"/>
    <property type="evidence" value="ECO:0007669"/>
    <property type="project" value="UniProtKB-EC"/>
</dbReference>
<proteinExistence type="inferred from homology"/>
<keyword evidence="3" id="KW-0732">Signal</keyword>
<dbReference type="InterPro" id="IPR017850">
    <property type="entry name" value="Alkaline_phosphatase_core_sf"/>
</dbReference>
<dbReference type="EMBL" id="CP019791">
    <property type="protein sequence ID" value="AQT67449.1"/>
    <property type="molecule type" value="Genomic_DNA"/>
</dbReference>
<gene>
    <name evidence="5" type="primary">betC_1</name>
    <name evidence="5" type="ORF">STSP2_00596</name>
</gene>
<evidence type="ECO:0000256" key="2">
    <source>
        <dbReference type="ARBA" id="ARBA00022801"/>
    </source>
</evidence>
<dbReference type="InterPro" id="IPR000917">
    <property type="entry name" value="Sulfatase_N"/>
</dbReference>
<name>A0A1U9NHQ2_9BACT</name>
<evidence type="ECO:0000256" key="3">
    <source>
        <dbReference type="SAM" id="SignalP"/>
    </source>
</evidence>
<dbReference type="PROSITE" id="PS51318">
    <property type="entry name" value="TAT"/>
    <property type="match status" value="1"/>
</dbReference>
<reference evidence="6" key="1">
    <citation type="submission" date="2017-02" db="EMBL/GenBank/DDBJ databases">
        <title>Comparative genomics and description of representatives of a novel lineage of planctomycetes thriving in anoxic sediments.</title>
        <authorList>
            <person name="Spring S."/>
            <person name="Bunk B."/>
            <person name="Sproer C."/>
        </authorList>
    </citation>
    <scope>NUCLEOTIDE SEQUENCE [LARGE SCALE GENOMIC DNA]</scope>
    <source>
        <strain evidence="6">ST-NAGAB-D1</strain>
    </source>
</reference>
<dbReference type="STRING" id="1936003.STSP2_00596"/>
<evidence type="ECO:0000259" key="4">
    <source>
        <dbReference type="Pfam" id="PF00884"/>
    </source>
</evidence>
<accession>A0A1U9NHQ2</accession>
<dbReference type="EC" id="3.1.6.6" evidence="5"/>
<dbReference type="AlphaFoldDB" id="A0A1U9NHQ2"/>
<dbReference type="Pfam" id="PF00884">
    <property type="entry name" value="Sulfatase"/>
    <property type="match status" value="1"/>
</dbReference>
<feature type="signal peptide" evidence="3">
    <location>
        <begin position="1"/>
        <end position="26"/>
    </location>
</feature>
<dbReference type="KEGG" id="alus:STSP2_00596"/>
<dbReference type="RefSeq" id="WP_205847973.1">
    <property type="nucleotide sequence ID" value="NZ_CP019791.1"/>
</dbReference>
<evidence type="ECO:0000313" key="6">
    <source>
        <dbReference type="Proteomes" id="UP000189674"/>
    </source>
</evidence>
<protein>
    <submittedName>
        <fullName evidence="5">Choline-sulfatase</fullName>
        <ecNumber evidence="5">3.1.6.6</ecNumber>
    </submittedName>
</protein>
<sequence precursor="true">MRITRRGFLRLCAVGGLSLCVSKAVGAEGALSRKGKRPNVILCMADDLGWGDVGYNGNDVVKTSNLDAMARAGVRFDRWYSASAVCSPTRGSCITGRNPERYGVHYANVGHMRKEELTIAEALKPLGYRTGHFGKWHLGTLTKEIKDSNRGGERGVKNYSPPWENGFDVCFSTEAKVPTYDPMRQPAGEHSNKWWNPVDKEQSKEYGTHYWTGADELVTENLEGDDSRVIMDRAVEFISASAKKDEPFVAVVWFHAPHLPVVASDEHRAIYEGLDGYSQNYFGCITAMDEQMGRLRKLLRELGIEEDTMLWFCSDNGPEGRKGQAPGSTGGLRGRKRSLYEGGIRVPGLLEWPARVKEAHAVKAPCCTSDYMPTVMDAVGGTVKKGPEPVDGVSLLDMINGKTDERGEPIAFEIRRQVALIGDRYKLYSRNEGEDYELYDILTDPSESEDITEKHPDAAQEMIAKLDKWRRSCAESLAGKDYK</sequence>
<dbReference type="InterPro" id="IPR006311">
    <property type="entry name" value="TAT_signal"/>
</dbReference>
<feature type="chain" id="PRO_5011984733" evidence="3">
    <location>
        <begin position="27"/>
        <end position="483"/>
    </location>
</feature>
<dbReference type="PANTHER" id="PTHR42693">
    <property type="entry name" value="ARYLSULFATASE FAMILY MEMBER"/>
    <property type="match status" value="1"/>
</dbReference>
<evidence type="ECO:0000256" key="1">
    <source>
        <dbReference type="ARBA" id="ARBA00008779"/>
    </source>
</evidence>
<dbReference type="SUPFAM" id="SSF53649">
    <property type="entry name" value="Alkaline phosphatase-like"/>
    <property type="match status" value="1"/>
</dbReference>